<dbReference type="GO" id="GO:0000166">
    <property type="term" value="F:nucleotide binding"/>
    <property type="evidence" value="ECO:0007669"/>
    <property type="project" value="InterPro"/>
</dbReference>
<evidence type="ECO:0000259" key="2">
    <source>
        <dbReference type="Pfam" id="PF01408"/>
    </source>
</evidence>
<dbReference type="SUPFAM" id="SSF55347">
    <property type="entry name" value="Glyceraldehyde-3-phosphate dehydrogenase-like, C-terminal domain"/>
    <property type="match status" value="1"/>
</dbReference>
<dbReference type="InterPro" id="IPR055170">
    <property type="entry name" value="GFO_IDH_MocA-like_dom"/>
</dbReference>
<dbReference type="EMBL" id="GGEC01020012">
    <property type="protein sequence ID" value="MBX00496.1"/>
    <property type="molecule type" value="Transcribed_RNA"/>
</dbReference>
<dbReference type="Pfam" id="PF01408">
    <property type="entry name" value="GFO_IDH_MocA"/>
    <property type="match status" value="1"/>
</dbReference>
<dbReference type="SUPFAM" id="SSF51735">
    <property type="entry name" value="NAD(P)-binding Rossmann-fold domains"/>
    <property type="match status" value="1"/>
</dbReference>
<feature type="domain" description="GFO/IDH/MocA-like oxidoreductase" evidence="3">
    <location>
        <begin position="145"/>
        <end position="260"/>
    </location>
</feature>
<proteinExistence type="inferred from homology"/>
<name>A0A2P2K435_RHIMU</name>
<sequence>MADTAIRFGVLGCAEIARKVSRAIILAPNAQLSAVASRSLEKAEAFAKANNFPPDAKIYGSYESLLDDQTIDAVYIPLPTGLHVKWACLAAQKKKHILLEKPVAINVGEFDKILEACEANGVQLMDGTMWMHHPRAQIMREFLSDKERFGELKTIHSCFTSANDEDFLKNNIRVKSGLDGLGSLGDVGWYCIRATLWAVDYELPKTVIAMRGPVLNDDGVILSCGASLHWEDGKVASFHCSFLSHLTMYVTAIGTKGTLRLDDFVLPFEEKEACFMTASKAWFNDLSTGWGPAPSQHTVTLDLPQEACMVREFARLVGNIKANGAKPDQTWPTRSRKTQLVLDAVKASIENGFQPREVVN</sequence>
<dbReference type="PANTHER" id="PTHR46368:SF19">
    <property type="entry name" value="GFO_IDH_MOCA-LIKE OXIDOREDUCTASE N-TERMINAL DOMAIN-CONTAINING PROTEIN"/>
    <property type="match status" value="1"/>
</dbReference>
<dbReference type="Gene3D" id="3.40.50.720">
    <property type="entry name" value="NAD(P)-binding Rossmann-like Domain"/>
    <property type="match status" value="1"/>
</dbReference>
<dbReference type="PANTHER" id="PTHR46368">
    <property type="match status" value="1"/>
</dbReference>
<dbReference type="AlphaFoldDB" id="A0A2P2K435"/>
<dbReference type="Pfam" id="PF22725">
    <property type="entry name" value="GFO_IDH_MocA_C3"/>
    <property type="match status" value="1"/>
</dbReference>
<reference evidence="4" key="1">
    <citation type="submission" date="2018-02" db="EMBL/GenBank/DDBJ databases">
        <title>Rhizophora mucronata_Transcriptome.</title>
        <authorList>
            <person name="Meera S.P."/>
            <person name="Sreeshan A."/>
            <person name="Augustine A."/>
        </authorList>
    </citation>
    <scope>NUCLEOTIDE SEQUENCE</scope>
    <source>
        <tissue evidence="4">Leaf</tissue>
    </source>
</reference>
<comment type="similarity">
    <text evidence="1">Belongs to the Gfo/Idh/MocA family.</text>
</comment>
<protein>
    <submittedName>
        <fullName evidence="4">Uncharacterized protein</fullName>
    </submittedName>
</protein>
<dbReference type="Gene3D" id="3.30.360.10">
    <property type="entry name" value="Dihydrodipicolinate Reductase, domain 2"/>
    <property type="match status" value="1"/>
</dbReference>
<dbReference type="InterPro" id="IPR036291">
    <property type="entry name" value="NAD(P)-bd_dom_sf"/>
</dbReference>
<evidence type="ECO:0000313" key="4">
    <source>
        <dbReference type="EMBL" id="MBX00496.1"/>
    </source>
</evidence>
<dbReference type="InterPro" id="IPR000683">
    <property type="entry name" value="Gfo/Idh/MocA-like_OxRdtase_N"/>
</dbReference>
<evidence type="ECO:0000259" key="3">
    <source>
        <dbReference type="Pfam" id="PF22725"/>
    </source>
</evidence>
<organism evidence="4">
    <name type="scientific">Rhizophora mucronata</name>
    <name type="common">Asiatic mangrove</name>
    <dbReference type="NCBI Taxonomy" id="61149"/>
    <lineage>
        <taxon>Eukaryota</taxon>
        <taxon>Viridiplantae</taxon>
        <taxon>Streptophyta</taxon>
        <taxon>Embryophyta</taxon>
        <taxon>Tracheophyta</taxon>
        <taxon>Spermatophyta</taxon>
        <taxon>Magnoliopsida</taxon>
        <taxon>eudicotyledons</taxon>
        <taxon>Gunneridae</taxon>
        <taxon>Pentapetalae</taxon>
        <taxon>rosids</taxon>
        <taxon>fabids</taxon>
        <taxon>Malpighiales</taxon>
        <taxon>Rhizophoraceae</taxon>
        <taxon>Rhizophora</taxon>
    </lineage>
</organism>
<accession>A0A2P2K435</accession>
<evidence type="ECO:0000256" key="1">
    <source>
        <dbReference type="ARBA" id="ARBA00010928"/>
    </source>
</evidence>
<feature type="domain" description="Gfo/Idh/MocA-like oxidoreductase N-terminal" evidence="2">
    <location>
        <begin position="6"/>
        <end position="125"/>
    </location>
</feature>